<sequence length="426" mass="48135">MFPLSELNSDILSFHLIPLLEPKDIISLFLTSKTLQSKLDNDVVWHQLYTKSFHSFPLLTSVPINPIIKTKKSSTTSHQQQNSNWHDFYKLRKRAKFYAWGAQENTKSLGDLQLNGKSYDHKPLESRIPVEKELGESIAKVDSGGFSYQILTTTGKLYRTGLPVLGLVDTEIKMVSSGRTEYLAVNEKNELLVGDGMNRGDISKLRWFDFSDFFTAQSSDPKLQSGNPFSKPESLNIYSVKAGWHKASCRTFGLPSRIIIWHTPSVFYGSDGLTCNAAMIHDIEDDPILDYLLLSRCVIYITKNGSLYRVDIDQDDYNTWSAPTPDNLHKLTNFHNYANAHRVDRFSSENPKFVRISGHFHNFAVVTDDGQLLLGQIESDVPKIIDELQPASLNAVNDGRRHGIVSVAVDQMKLFGMVGVMEVDIW</sequence>
<gene>
    <name evidence="1" type="ORF">Amon02_000991800</name>
</gene>
<organism evidence="1 2">
    <name type="scientific">Ambrosiozyma monospora</name>
    <name type="common">Yeast</name>
    <name type="synonym">Endomycopsis monosporus</name>
    <dbReference type="NCBI Taxonomy" id="43982"/>
    <lineage>
        <taxon>Eukaryota</taxon>
        <taxon>Fungi</taxon>
        <taxon>Dikarya</taxon>
        <taxon>Ascomycota</taxon>
        <taxon>Saccharomycotina</taxon>
        <taxon>Pichiomycetes</taxon>
        <taxon>Pichiales</taxon>
        <taxon>Pichiaceae</taxon>
        <taxon>Ambrosiozyma</taxon>
    </lineage>
</organism>
<proteinExistence type="predicted"/>
<evidence type="ECO:0000313" key="2">
    <source>
        <dbReference type="Proteomes" id="UP001165064"/>
    </source>
</evidence>
<comment type="caution">
    <text evidence="1">The sequence shown here is derived from an EMBL/GenBank/DDBJ whole genome shotgun (WGS) entry which is preliminary data.</text>
</comment>
<reference evidence="1" key="1">
    <citation type="submission" date="2023-04" db="EMBL/GenBank/DDBJ databases">
        <title>Ambrosiozyma monospora NBRC 10751.</title>
        <authorList>
            <person name="Ichikawa N."/>
            <person name="Sato H."/>
            <person name="Tonouchi N."/>
        </authorList>
    </citation>
    <scope>NUCLEOTIDE SEQUENCE</scope>
    <source>
        <strain evidence="1">NBRC 10751</strain>
    </source>
</reference>
<evidence type="ECO:0000313" key="1">
    <source>
        <dbReference type="EMBL" id="GME96188.1"/>
    </source>
</evidence>
<name>A0ACB5TW73_AMBMO</name>
<dbReference type="EMBL" id="BSXS01009666">
    <property type="protein sequence ID" value="GME96188.1"/>
    <property type="molecule type" value="Genomic_DNA"/>
</dbReference>
<dbReference type="Proteomes" id="UP001165064">
    <property type="component" value="Unassembled WGS sequence"/>
</dbReference>
<accession>A0ACB5TW73</accession>
<protein>
    <submittedName>
        <fullName evidence="1">Unnamed protein product</fullName>
    </submittedName>
</protein>
<keyword evidence="2" id="KW-1185">Reference proteome</keyword>